<dbReference type="InterPro" id="IPR007219">
    <property type="entry name" value="XnlR_reg_dom"/>
</dbReference>
<sequence length="899" mass="101222">MASEIPSEVPSSSSPSTIPKSTEADRPPVRTKRRYGASCELCRRRKRKCPGRDSTGKTLCTHCSEVGVKCVFPPNGKNSRVPKPNPSTSEPPNSEVNSLRRYIHQLALAEPQHRDRMLNQWTRDGRIDFTPPNAGDDITATSDDEGFDSPSARMDEMNNRKRPSKKLRTQAQDRERSPSAEETDDQDDDTQWRPESALRLSLKPATPTDSDNSSHTEEVERTRPAPPNQQVSSWVDYYISSSIPAEYEADGISQEHSNLLLANFFCWQGPRNSIVDKAVLEAAMRENDPKYYSKFLLYAIYTHTMRYVPQLAERSHEYTAKTHLLLAAAMSRPSSIPTAQGMLLLASNHAARGMYAQAWYLTASAVGMIIDLECHSEKSLDENVGEKYSERVYMHKQMRLRIFWAAYNWDRLLSLCLNRTPLLNPEDRHPPLPDPKDSDNLWTPCLAANSPQILFTYKAQPCHEAKCFHEYTRACQFLDEIHRNLYRRKLRPQHAHQFASNMRDRLLDWQAAAIKDVVIQDFDKFTTAPPPHILQLNLLVQLVWILLYRPFYYVSSKDSNKAVPHAVSTCECAAVKITDILALYDSHYSLARASYVVIFAAFLAATVDLALADRQRSVSEAIFGRLTLCNRVLSGGSHNIPGMQSSVQSLERHLQEILCRYNNGMHSGLHLTSPDVGSPSAFSSMSSPASVPTPVQNDSPRPPSGHATGSSSASVPADVQFVPASHQQPPAVTRMSSYSESPPHIHSVEVANPNVYPLVQMDPGQASYHRHAHPGQQTQVHHGYQTHPPPPQETPNGSSIMTPFMPYSASRTLQQPTAADYTSSTSQERYVHTNRRQSIMSPEATQQYSPVSPQRPNEEQYVEYSVGAYEEQQQQQQHFSAFFYPQDHYGYQQWSSTPV</sequence>
<dbReference type="SMART" id="SM00066">
    <property type="entry name" value="GAL4"/>
    <property type="match status" value="1"/>
</dbReference>
<feature type="compositionally biased region" description="Low complexity" evidence="8">
    <location>
        <begin position="1"/>
        <end position="21"/>
    </location>
</feature>
<keyword evidence="11" id="KW-1185">Reference proteome</keyword>
<dbReference type="PANTHER" id="PTHR31313:SF81">
    <property type="entry name" value="TY1 ENHANCER ACTIVATOR"/>
    <property type="match status" value="1"/>
</dbReference>
<keyword evidence="6" id="KW-0804">Transcription</keyword>
<keyword evidence="3" id="KW-0862">Zinc</keyword>
<feature type="compositionally biased region" description="Low complexity" evidence="8">
    <location>
        <begin position="86"/>
        <end position="97"/>
    </location>
</feature>
<keyword evidence="4" id="KW-0805">Transcription regulation</keyword>
<name>V2XN48_MONRO</name>
<proteinExistence type="predicted"/>
<accession>V2XN48</accession>
<dbReference type="Pfam" id="PF00172">
    <property type="entry name" value="Zn_clus"/>
    <property type="match status" value="1"/>
</dbReference>
<evidence type="ECO:0000256" key="3">
    <source>
        <dbReference type="ARBA" id="ARBA00022833"/>
    </source>
</evidence>
<comment type="caution">
    <text evidence="10">The sequence shown here is derived from an EMBL/GenBank/DDBJ whole genome shotgun (WGS) entry which is preliminary data.</text>
</comment>
<protein>
    <submittedName>
        <fullName evidence="10">Tpa: zn 2cys6 transcription factor</fullName>
    </submittedName>
</protein>
<feature type="domain" description="Zn(2)-C6 fungal-type" evidence="9">
    <location>
        <begin position="38"/>
        <end position="72"/>
    </location>
</feature>
<dbReference type="SMART" id="SM00906">
    <property type="entry name" value="Fungal_trans"/>
    <property type="match status" value="1"/>
</dbReference>
<feature type="compositionally biased region" description="Polar residues" evidence="8">
    <location>
        <begin position="836"/>
        <end position="855"/>
    </location>
</feature>
<dbReference type="PROSITE" id="PS00463">
    <property type="entry name" value="ZN2_CY6_FUNGAL_1"/>
    <property type="match status" value="1"/>
</dbReference>
<dbReference type="CDD" id="cd00067">
    <property type="entry name" value="GAL4"/>
    <property type="match status" value="1"/>
</dbReference>
<dbReference type="GO" id="GO:0006351">
    <property type="term" value="P:DNA-templated transcription"/>
    <property type="evidence" value="ECO:0007669"/>
    <property type="project" value="InterPro"/>
</dbReference>
<evidence type="ECO:0000256" key="8">
    <source>
        <dbReference type="SAM" id="MobiDB-lite"/>
    </source>
</evidence>
<evidence type="ECO:0000256" key="4">
    <source>
        <dbReference type="ARBA" id="ARBA00023015"/>
    </source>
</evidence>
<dbReference type="PROSITE" id="PS50048">
    <property type="entry name" value="ZN2_CY6_FUNGAL_2"/>
    <property type="match status" value="1"/>
</dbReference>
<dbReference type="GO" id="GO:0008270">
    <property type="term" value="F:zinc ion binding"/>
    <property type="evidence" value="ECO:0007669"/>
    <property type="project" value="InterPro"/>
</dbReference>
<keyword evidence="2" id="KW-0479">Metal-binding</keyword>
<dbReference type="Pfam" id="PF04082">
    <property type="entry name" value="Fungal_trans"/>
    <property type="match status" value="1"/>
</dbReference>
<dbReference type="AlphaFoldDB" id="V2XN48"/>
<dbReference type="GO" id="GO:0000981">
    <property type="term" value="F:DNA-binding transcription factor activity, RNA polymerase II-specific"/>
    <property type="evidence" value="ECO:0007669"/>
    <property type="project" value="InterPro"/>
</dbReference>
<evidence type="ECO:0000256" key="6">
    <source>
        <dbReference type="ARBA" id="ARBA00023163"/>
    </source>
</evidence>
<keyword evidence="7" id="KW-0539">Nucleus</keyword>
<feature type="compositionally biased region" description="Low complexity" evidence="8">
    <location>
        <begin position="678"/>
        <end position="695"/>
    </location>
</feature>
<dbReference type="PANTHER" id="PTHR31313">
    <property type="entry name" value="TY1 ENHANCER ACTIVATOR"/>
    <property type="match status" value="1"/>
</dbReference>
<dbReference type="Gene3D" id="4.10.240.10">
    <property type="entry name" value="Zn(2)-C6 fungal-type DNA-binding domain"/>
    <property type="match status" value="1"/>
</dbReference>
<feature type="region of interest" description="Disordered" evidence="8">
    <location>
        <begin position="1"/>
        <end position="36"/>
    </location>
</feature>
<dbReference type="InterPro" id="IPR036864">
    <property type="entry name" value="Zn2-C6_fun-type_DNA-bd_sf"/>
</dbReference>
<dbReference type="Proteomes" id="UP000017559">
    <property type="component" value="Unassembled WGS sequence"/>
</dbReference>
<dbReference type="HOGENOM" id="CLU_322129_0_0_1"/>
<evidence type="ECO:0000259" key="9">
    <source>
        <dbReference type="PROSITE" id="PS50048"/>
    </source>
</evidence>
<dbReference type="EMBL" id="AWSO01000162">
    <property type="protein sequence ID" value="ESK93945.1"/>
    <property type="molecule type" value="Genomic_DNA"/>
</dbReference>
<dbReference type="SUPFAM" id="SSF57701">
    <property type="entry name" value="Zn2/Cys6 DNA-binding domain"/>
    <property type="match status" value="1"/>
</dbReference>
<comment type="subcellular location">
    <subcellularLocation>
        <location evidence="1">Nucleus</location>
    </subcellularLocation>
</comment>
<dbReference type="CDD" id="cd12148">
    <property type="entry name" value="fungal_TF_MHR"/>
    <property type="match status" value="1"/>
</dbReference>
<evidence type="ECO:0000313" key="10">
    <source>
        <dbReference type="EMBL" id="ESK93945.1"/>
    </source>
</evidence>
<feature type="compositionally biased region" description="Polar residues" evidence="8">
    <location>
        <begin position="809"/>
        <end position="828"/>
    </location>
</feature>
<feature type="region of interest" description="Disordered" evidence="8">
    <location>
        <begin position="778"/>
        <end position="858"/>
    </location>
</feature>
<dbReference type="OrthoDB" id="2123952at2759"/>
<evidence type="ECO:0000256" key="2">
    <source>
        <dbReference type="ARBA" id="ARBA00022723"/>
    </source>
</evidence>
<dbReference type="InterPro" id="IPR051615">
    <property type="entry name" value="Transcr_Regulatory_Elem"/>
</dbReference>
<feature type="region of interest" description="Disordered" evidence="8">
    <location>
        <begin position="124"/>
        <end position="229"/>
    </location>
</feature>
<dbReference type="InterPro" id="IPR001138">
    <property type="entry name" value="Zn2Cys6_DnaBD"/>
</dbReference>
<evidence type="ECO:0000256" key="7">
    <source>
        <dbReference type="ARBA" id="ARBA00023242"/>
    </source>
</evidence>
<evidence type="ECO:0000256" key="1">
    <source>
        <dbReference type="ARBA" id="ARBA00004123"/>
    </source>
</evidence>
<evidence type="ECO:0000256" key="5">
    <source>
        <dbReference type="ARBA" id="ARBA00023125"/>
    </source>
</evidence>
<evidence type="ECO:0000313" key="11">
    <source>
        <dbReference type="Proteomes" id="UP000017559"/>
    </source>
</evidence>
<reference evidence="10 11" key="1">
    <citation type="journal article" date="2014" name="BMC Genomics">
        <title>Genome and secretome analysis of the hemibiotrophic fungal pathogen, Moniliophthora roreri, which causes frosty pod rot disease of cacao: mechanisms of the biotrophic and necrotrophic phases.</title>
        <authorList>
            <person name="Meinhardt L.W."/>
            <person name="Costa G.G.L."/>
            <person name="Thomazella D.P.T."/>
            <person name="Teixeira P.J.P.L."/>
            <person name="Carazzolle M.F."/>
            <person name="Schuster S.C."/>
            <person name="Carlson J.E."/>
            <person name="Guiltinan M.J."/>
            <person name="Mieczkowski P."/>
            <person name="Farmer A."/>
            <person name="Ramaraj T."/>
            <person name="Crozier J."/>
            <person name="Davis R.E."/>
            <person name="Shao J."/>
            <person name="Melnick R.L."/>
            <person name="Pereira G.A.G."/>
            <person name="Bailey B.A."/>
        </authorList>
    </citation>
    <scope>NUCLEOTIDE SEQUENCE [LARGE SCALE GENOMIC DNA]</scope>
    <source>
        <strain evidence="10 11">MCA 2997</strain>
    </source>
</reference>
<feature type="region of interest" description="Disordered" evidence="8">
    <location>
        <begin position="670"/>
        <end position="714"/>
    </location>
</feature>
<dbReference type="KEGG" id="mrr:Moror_12964"/>
<gene>
    <name evidence="10" type="ORF">Moror_12964</name>
</gene>
<organism evidence="10 11">
    <name type="scientific">Moniliophthora roreri (strain MCA 2997)</name>
    <name type="common">Cocoa frosty pod rot fungus</name>
    <name type="synonym">Crinipellis roreri</name>
    <dbReference type="NCBI Taxonomy" id="1381753"/>
    <lineage>
        <taxon>Eukaryota</taxon>
        <taxon>Fungi</taxon>
        <taxon>Dikarya</taxon>
        <taxon>Basidiomycota</taxon>
        <taxon>Agaricomycotina</taxon>
        <taxon>Agaricomycetes</taxon>
        <taxon>Agaricomycetidae</taxon>
        <taxon>Agaricales</taxon>
        <taxon>Marasmiineae</taxon>
        <taxon>Marasmiaceae</taxon>
        <taxon>Moniliophthora</taxon>
    </lineage>
</organism>
<feature type="compositionally biased region" description="Basic and acidic residues" evidence="8">
    <location>
        <begin position="212"/>
        <end position="223"/>
    </location>
</feature>
<keyword evidence="5" id="KW-0238">DNA-binding</keyword>
<dbReference type="GO" id="GO:0005634">
    <property type="term" value="C:nucleus"/>
    <property type="evidence" value="ECO:0007669"/>
    <property type="project" value="UniProtKB-SubCell"/>
</dbReference>
<feature type="region of interest" description="Disordered" evidence="8">
    <location>
        <begin position="70"/>
        <end position="97"/>
    </location>
</feature>
<dbReference type="GO" id="GO:0003677">
    <property type="term" value="F:DNA binding"/>
    <property type="evidence" value="ECO:0007669"/>
    <property type="project" value="UniProtKB-KW"/>
</dbReference>